<sequence length="76" mass="8017">MMLGGEMVLSIRFVESNAIDLTAMVDGVVMVNQVVRFMIVGGRGGGTSLIGIVPPGISSKYFGELWELTVKASNGL</sequence>
<comment type="caution">
    <text evidence="1">The sequence shown here is derived from an EMBL/GenBank/DDBJ whole genome shotgun (WGS) entry which is preliminary data.</text>
</comment>
<evidence type="ECO:0000313" key="2">
    <source>
        <dbReference type="Proteomes" id="UP000807159"/>
    </source>
</evidence>
<evidence type="ECO:0000313" key="1">
    <source>
        <dbReference type="EMBL" id="KAH8519424.1"/>
    </source>
</evidence>
<organism evidence="1 2">
    <name type="scientific">Populus deltoides</name>
    <name type="common">Eastern poplar</name>
    <name type="synonym">Eastern cottonwood</name>
    <dbReference type="NCBI Taxonomy" id="3696"/>
    <lineage>
        <taxon>Eukaryota</taxon>
        <taxon>Viridiplantae</taxon>
        <taxon>Streptophyta</taxon>
        <taxon>Embryophyta</taxon>
        <taxon>Tracheophyta</taxon>
        <taxon>Spermatophyta</taxon>
        <taxon>Magnoliopsida</taxon>
        <taxon>eudicotyledons</taxon>
        <taxon>Gunneridae</taxon>
        <taxon>Pentapetalae</taxon>
        <taxon>rosids</taxon>
        <taxon>fabids</taxon>
        <taxon>Malpighiales</taxon>
        <taxon>Salicaceae</taxon>
        <taxon>Saliceae</taxon>
        <taxon>Populus</taxon>
    </lineage>
</organism>
<keyword evidence="2" id="KW-1185">Reference proteome</keyword>
<gene>
    <name evidence="1" type="ORF">H0E87_001000</name>
</gene>
<dbReference type="EMBL" id="JACEGQ020000001">
    <property type="protein sequence ID" value="KAH8519424.1"/>
    <property type="molecule type" value="Genomic_DNA"/>
</dbReference>
<accession>A0A8T2ZPA3</accession>
<proteinExistence type="predicted"/>
<reference evidence="1" key="1">
    <citation type="journal article" date="2021" name="J. Hered.">
        <title>Genome Assembly of Salicaceae Populus deltoides (Eastern Cottonwood) I-69 Based on Nanopore Sequencing and Hi-C Technologies.</title>
        <authorList>
            <person name="Bai S."/>
            <person name="Wu H."/>
            <person name="Zhang J."/>
            <person name="Pan Z."/>
            <person name="Zhao W."/>
            <person name="Li Z."/>
            <person name="Tong C."/>
        </authorList>
    </citation>
    <scope>NUCLEOTIDE SEQUENCE</scope>
    <source>
        <tissue evidence="1">Leaf</tissue>
    </source>
</reference>
<protein>
    <submittedName>
        <fullName evidence="1">Uncharacterized protein</fullName>
    </submittedName>
</protein>
<name>A0A8T2ZPA3_POPDE</name>
<dbReference type="AlphaFoldDB" id="A0A8T2ZPA3"/>
<dbReference type="Proteomes" id="UP000807159">
    <property type="component" value="Chromosome 1"/>
</dbReference>